<proteinExistence type="predicted"/>
<dbReference type="EMBL" id="BJVK01000060">
    <property type="protein sequence ID" value="GEL29431.1"/>
    <property type="molecule type" value="Genomic_DNA"/>
</dbReference>
<gene>
    <name evidence="1" type="ORF">LKE01_22510</name>
</gene>
<protein>
    <submittedName>
        <fullName evidence="1">Uncharacterized protein</fullName>
    </submittedName>
</protein>
<dbReference type="AlphaFoldDB" id="A0A511DX82"/>
<comment type="caution">
    <text evidence="1">The sequence shown here is derived from an EMBL/GenBank/DDBJ whole genome shotgun (WGS) entry which is preliminary data.</text>
</comment>
<evidence type="ECO:0000313" key="2">
    <source>
        <dbReference type="Proteomes" id="UP000321893"/>
    </source>
</evidence>
<dbReference type="Proteomes" id="UP000321893">
    <property type="component" value="Unassembled WGS sequence"/>
</dbReference>
<keyword evidence="2" id="KW-1185">Reference proteome</keyword>
<sequence>MLALYMNKKVMLEFVNILLKQDGNFSQILFKTYYTTISKFLGNYDKNQYKNILILTPSFIR</sequence>
<name>A0A511DX82_LENKE</name>
<accession>A0A511DX82</accession>
<evidence type="ECO:0000313" key="1">
    <source>
        <dbReference type="EMBL" id="GEL29431.1"/>
    </source>
</evidence>
<organism evidence="1 2">
    <name type="scientific">Lentilactobacillus kefiri</name>
    <name type="common">Lactobacillus kefiri</name>
    <dbReference type="NCBI Taxonomy" id="33962"/>
    <lineage>
        <taxon>Bacteria</taxon>
        <taxon>Bacillati</taxon>
        <taxon>Bacillota</taxon>
        <taxon>Bacilli</taxon>
        <taxon>Lactobacillales</taxon>
        <taxon>Lactobacillaceae</taxon>
        <taxon>Lentilactobacillus</taxon>
    </lineage>
</organism>
<reference evidence="1" key="1">
    <citation type="submission" date="2019-07" db="EMBL/GenBank/DDBJ databases">
        <title>Whole genome shotgun sequence of Lactobacillus kefiri NBRC 15888.</title>
        <authorList>
            <person name="Hosoyama A."/>
            <person name="Uohara A."/>
            <person name="Ohji S."/>
            <person name="Ichikawa N."/>
        </authorList>
    </citation>
    <scope>NUCLEOTIDE SEQUENCE [LARGE SCALE GENOMIC DNA]</scope>
    <source>
        <strain evidence="1">NBRC 15888</strain>
    </source>
</reference>